<dbReference type="PANTHER" id="PTHR12162:SF0">
    <property type="entry name" value="NIBRIN"/>
    <property type="match status" value="1"/>
</dbReference>
<dbReference type="GO" id="GO:0007095">
    <property type="term" value="P:mitotic G2 DNA damage checkpoint signaling"/>
    <property type="evidence" value="ECO:0007669"/>
    <property type="project" value="InterPro"/>
</dbReference>
<dbReference type="EMBL" id="CP097507">
    <property type="protein sequence ID" value="URE07233.1"/>
    <property type="molecule type" value="Genomic_DNA"/>
</dbReference>
<reference evidence="11" key="1">
    <citation type="submission" date="2022-05" db="EMBL/GenBank/DDBJ databases">
        <title>The Musa troglodytarum L. genome provides insights into the mechanism of non-climacteric behaviour and enrichment of carotenoids.</title>
        <authorList>
            <person name="Wang J."/>
        </authorList>
    </citation>
    <scope>NUCLEOTIDE SEQUENCE</scope>
    <source>
        <tissue evidence="11">Leaf</tissue>
    </source>
</reference>
<evidence type="ECO:0000256" key="2">
    <source>
        <dbReference type="ARBA" id="ARBA00004286"/>
    </source>
</evidence>
<dbReference type="AlphaFoldDB" id="A0A9E7G9B7"/>
<dbReference type="GO" id="GO:0000724">
    <property type="term" value="P:double-strand break repair via homologous recombination"/>
    <property type="evidence" value="ECO:0007669"/>
    <property type="project" value="TreeGrafter"/>
</dbReference>
<organism evidence="11 12">
    <name type="scientific">Musa troglodytarum</name>
    <name type="common">fe'i banana</name>
    <dbReference type="NCBI Taxonomy" id="320322"/>
    <lineage>
        <taxon>Eukaryota</taxon>
        <taxon>Viridiplantae</taxon>
        <taxon>Streptophyta</taxon>
        <taxon>Embryophyta</taxon>
        <taxon>Tracheophyta</taxon>
        <taxon>Spermatophyta</taxon>
        <taxon>Magnoliopsida</taxon>
        <taxon>Liliopsida</taxon>
        <taxon>Zingiberales</taxon>
        <taxon>Musaceae</taxon>
        <taxon>Musa</taxon>
    </lineage>
</organism>
<feature type="domain" description="FHA" evidence="9">
    <location>
        <begin position="25"/>
        <end position="119"/>
    </location>
</feature>
<dbReference type="GO" id="GO:0003684">
    <property type="term" value="F:damaged DNA binding"/>
    <property type="evidence" value="ECO:0007669"/>
    <property type="project" value="TreeGrafter"/>
</dbReference>
<dbReference type="InterPro" id="IPR036420">
    <property type="entry name" value="BRCT_dom_sf"/>
</dbReference>
<dbReference type="Gene3D" id="2.60.200.20">
    <property type="match status" value="1"/>
</dbReference>
<feature type="domain" description="BRCT" evidence="10">
    <location>
        <begin position="160"/>
        <end position="225"/>
    </location>
</feature>
<evidence type="ECO:0000313" key="12">
    <source>
        <dbReference type="Proteomes" id="UP001055439"/>
    </source>
</evidence>
<evidence type="ECO:0000256" key="5">
    <source>
        <dbReference type="ARBA" id="ARBA00023204"/>
    </source>
</evidence>
<dbReference type="OrthoDB" id="552194at2759"/>
<keyword evidence="7" id="KW-0131">Cell cycle</keyword>
<dbReference type="PROSITE" id="PS50172">
    <property type="entry name" value="BRCT"/>
    <property type="match status" value="1"/>
</dbReference>
<dbReference type="InterPro" id="IPR001357">
    <property type="entry name" value="BRCT_dom"/>
</dbReference>
<evidence type="ECO:0000256" key="6">
    <source>
        <dbReference type="ARBA" id="ARBA00023242"/>
    </source>
</evidence>
<dbReference type="Pfam" id="PF00498">
    <property type="entry name" value="FHA"/>
    <property type="match status" value="1"/>
</dbReference>
<comment type="subcellular location">
    <subcellularLocation>
        <location evidence="2">Chromosome</location>
    </subcellularLocation>
    <subcellularLocation>
        <location evidence="1">Nucleus</location>
    </subcellularLocation>
</comment>
<dbReference type="PANTHER" id="PTHR12162">
    <property type="entry name" value="NIBRIN-RELATED"/>
    <property type="match status" value="1"/>
</dbReference>
<sequence>MVWCLYPVDPVRGAQKYYIFSIGTYKIGRKVRSRNYVGSNSSNANFAFKKAQNRPLFAIDAPLHLYCDVVVQTDTSISRVHAEIVLDKMISQDPSGSMISSGFSGVHIIDRSKFGTVVNKELGVEATRLKKNEEAMLKDGNFVTFGTGCATFRLSYVPFVIFSGSVNTSPLNPMIQATILAIGAYLTSSWSPECTHVLVEKSSPLSIELIQAVLARKPIILGDWFKMLAEKSICTEIPSCTSYVPDLVLDGTLVKVVEPMFREKIFEGYTFVLGSLNMYKFKGMFQSLLELVGAKCLSAGEFSSNSQTSTDGENNQLILVVPAESTGEFNHLRELSSLVRVIDVKLVAAVLSGNLDLSIFEQPSYVVSSSHSTDETIVAASDVEMDTATSDHADATAKPQLAINSEYEDVVKRRLEDGKGARRCENRENDIGSSAIASYGKVSDSRNEDVGLITRTEKGDESVDRHENSDIIYSQDLIVRNISTTYSQRSTTDEVFNFKCFRKAGFFIRLILHEPTRYFLLKETVSGNSFKDLIPFSKDPYNESDFGSNGTLEYMKEEKKRKQIEAIAEDLFNNDKVRKRAAAGTSLYSLFNRK</sequence>
<evidence type="ECO:0000313" key="11">
    <source>
        <dbReference type="EMBL" id="URE07233.1"/>
    </source>
</evidence>
<keyword evidence="3" id="KW-0158">Chromosome</keyword>
<evidence type="ECO:0000256" key="8">
    <source>
        <dbReference type="ARBA" id="ARBA00044757"/>
    </source>
</evidence>
<dbReference type="GO" id="GO:0005694">
    <property type="term" value="C:chromosome"/>
    <property type="evidence" value="ECO:0007669"/>
    <property type="project" value="UniProtKB-SubCell"/>
</dbReference>
<accession>A0A9E7G9B7</accession>
<dbReference type="SUPFAM" id="SSF49879">
    <property type="entry name" value="SMAD/FHA domain"/>
    <property type="match status" value="1"/>
</dbReference>
<evidence type="ECO:0000259" key="9">
    <source>
        <dbReference type="PROSITE" id="PS50006"/>
    </source>
</evidence>
<proteinExistence type="inferred from homology"/>
<dbReference type="GO" id="GO:0030870">
    <property type="term" value="C:Mre11 complex"/>
    <property type="evidence" value="ECO:0007669"/>
    <property type="project" value="InterPro"/>
</dbReference>
<dbReference type="InterPro" id="IPR000253">
    <property type="entry name" value="FHA_dom"/>
</dbReference>
<dbReference type="PROSITE" id="PS50006">
    <property type="entry name" value="FHA_DOMAIN"/>
    <property type="match status" value="1"/>
</dbReference>
<dbReference type="Gene3D" id="3.40.50.10190">
    <property type="entry name" value="BRCT domain"/>
    <property type="match status" value="1"/>
</dbReference>
<keyword evidence="4" id="KW-0227">DNA damage</keyword>
<evidence type="ECO:0000259" key="10">
    <source>
        <dbReference type="PROSITE" id="PS50172"/>
    </source>
</evidence>
<keyword evidence="5" id="KW-0234">DNA repair</keyword>
<evidence type="ECO:0000256" key="3">
    <source>
        <dbReference type="ARBA" id="ARBA00022454"/>
    </source>
</evidence>
<dbReference type="CDD" id="cd22667">
    <property type="entry name" value="FHA_NBN"/>
    <property type="match status" value="1"/>
</dbReference>
<protein>
    <submittedName>
        <fullName evidence="11">FHA</fullName>
    </submittedName>
</protein>
<dbReference type="InterPro" id="IPR040227">
    <property type="entry name" value="Nibrin-rel"/>
</dbReference>
<evidence type="ECO:0000256" key="1">
    <source>
        <dbReference type="ARBA" id="ARBA00004123"/>
    </source>
</evidence>
<comment type="similarity">
    <text evidence="8">Belongs to the Nibrin family.</text>
</comment>
<name>A0A9E7G9B7_9LILI</name>
<evidence type="ECO:0000256" key="7">
    <source>
        <dbReference type="ARBA" id="ARBA00023306"/>
    </source>
</evidence>
<dbReference type="InterPro" id="IPR008984">
    <property type="entry name" value="SMAD_FHA_dom_sf"/>
</dbReference>
<dbReference type="SUPFAM" id="SSF52113">
    <property type="entry name" value="BRCT domain"/>
    <property type="match status" value="1"/>
</dbReference>
<dbReference type="Proteomes" id="UP001055439">
    <property type="component" value="Chromosome 5"/>
</dbReference>
<keyword evidence="12" id="KW-1185">Reference proteome</keyword>
<evidence type="ECO:0000256" key="4">
    <source>
        <dbReference type="ARBA" id="ARBA00022763"/>
    </source>
</evidence>
<keyword evidence="6" id="KW-0539">Nucleus</keyword>
<gene>
    <name evidence="11" type="ORF">MUK42_19908</name>
</gene>